<gene>
    <name evidence="2" type="ORF">Poli38472_009193</name>
</gene>
<feature type="compositionally biased region" description="Polar residues" evidence="1">
    <location>
        <begin position="433"/>
        <end position="444"/>
    </location>
</feature>
<feature type="region of interest" description="Disordered" evidence="1">
    <location>
        <begin position="248"/>
        <end position="353"/>
    </location>
</feature>
<evidence type="ECO:0000256" key="1">
    <source>
        <dbReference type="SAM" id="MobiDB-lite"/>
    </source>
</evidence>
<feature type="region of interest" description="Disordered" evidence="1">
    <location>
        <begin position="1010"/>
        <end position="1037"/>
    </location>
</feature>
<organism evidence="2 3">
    <name type="scientific">Pythium oligandrum</name>
    <name type="common">Mycoparasitic fungus</name>
    <dbReference type="NCBI Taxonomy" id="41045"/>
    <lineage>
        <taxon>Eukaryota</taxon>
        <taxon>Sar</taxon>
        <taxon>Stramenopiles</taxon>
        <taxon>Oomycota</taxon>
        <taxon>Peronosporomycetes</taxon>
        <taxon>Pythiales</taxon>
        <taxon>Pythiaceae</taxon>
        <taxon>Pythium</taxon>
    </lineage>
</organism>
<evidence type="ECO:0008006" key="4">
    <source>
        <dbReference type="Google" id="ProtNLM"/>
    </source>
</evidence>
<evidence type="ECO:0000313" key="3">
    <source>
        <dbReference type="Proteomes" id="UP000794436"/>
    </source>
</evidence>
<comment type="caution">
    <text evidence="2">The sequence shown here is derived from an EMBL/GenBank/DDBJ whole genome shotgun (WGS) entry which is preliminary data.</text>
</comment>
<dbReference type="EMBL" id="SPLM01000038">
    <property type="protein sequence ID" value="TMW65026.1"/>
    <property type="molecule type" value="Genomic_DNA"/>
</dbReference>
<reference evidence="2" key="1">
    <citation type="submission" date="2019-03" db="EMBL/GenBank/DDBJ databases">
        <title>Long read genome sequence of the mycoparasitic Pythium oligandrum ATCC 38472 isolated from sugarbeet rhizosphere.</title>
        <authorList>
            <person name="Gaulin E."/>
        </authorList>
    </citation>
    <scope>NUCLEOTIDE SEQUENCE</scope>
    <source>
        <strain evidence="2">ATCC 38472_TT</strain>
    </source>
</reference>
<dbReference type="AlphaFoldDB" id="A0A8K1FJK4"/>
<feature type="compositionally biased region" description="Polar residues" evidence="1">
    <location>
        <begin position="1012"/>
        <end position="1023"/>
    </location>
</feature>
<feature type="compositionally biased region" description="Polar residues" evidence="1">
    <location>
        <begin position="398"/>
        <end position="414"/>
    </location>
</feature>
<feature type="compositionally biased region" description="Acidic residues" evidence="1">
    <location>
        <begin position="248"/>
        <end position="263"/>
    </location>
</feature>
<feature type="compositionally biased region" description="Polar residues" evidence="1">
    <location>
        <begin position="44"/>
        <end position="92"/>
    </location>
</feature>
<feature type="compositionally biased region" description="Acidic residues" evidence="1">
    <location>
        <begin position="315"/>
        <end position="327"/>
    </location>
</feature>
<dbReference type="SUPFAM" id="SSF51197">
    <property type="entry name" value="Clavaminate synthase-like"/>
    <property type="match status" value="1"/>
</dbReference>
<name>A0A8K1FJK4_PYTOL</name>
<proteinExistence type="predicted"/>
<dbReference type="Proteomes" id="UP000794436">
    <property type="component" value="Unassembled WGS sequence"/>
</dbReference>
<feature type="compositionally biased region" description="Acidic residues" evidence="1">
    <location>
        <begin position="32"/>
        <end position="42"/>
    </location>
</feature>
<feature type="region of interest" description="Disordered" evidence="1">
    <location>
        <begin position="24"/>
        <end position="92"/>
    </location>
</feature>
<feature type="region of interest" description="Disordered" evidence="1">
    <location>
        <begin position="112"/>
        <end position="131"/>
    </location>
</feature>
<feature type="region of interest" description="Disordered" evidence="1">
    <location>
        <begin position="398"/>
        <end position="485"/>
    </location>
</feature>
<keyword evidence="3" id="KW-1185">Reference proteome</keyword>
<feature type="compositionally biased region" description="Basic residues" evidence="1">
    <location>
        <begin position="1027"/>
        <end position="1036"/>
    </location>
</feature>
<evidence type="ECO:0000313" key="2">
    <source>
        <dbReference type="EMBL" id="TMW65026.1"/>
    </source>
</evidence>
<dbReference type="Gene3D" id="2.60.120.650">
    <property type="entry name" value="Cupin"/>
    <property type="match status" value="1"/>
</dbReference>
<dbReference type="OrthoDB" id="47172at2759"/>
<feature type="compositionally biased region" description="Basic and acidic residues" evidence="1">
    <location>
        <begin position="329"/>
        <end position="344"/>
    </location>
</feature>
<feature type="compositionally biased region" description="Basic and acidic residues" evidence="1">
    <location>
        <begin position="264"/>
        <end position="274"/>
    </location>
</feature>
<sequence>MIRTSSSSVVEEVVAIVVADIGTGDGLRPAEIELDDDGEEDVTTSRGSTVTSLSTEKNLSSVEPSTEINGMETDSNARQATPEESFSESLTGSKTTAQQIAALEAQEAVDVPPTTLDDELPTPRDLDLGPVEDLDGEVFDVVVRDLLPAKAEEPVATKQVVVCKFCNEEFTYLLRDKIHSHKSQCLEFQHQKQASADEEELPSLGMAVDDQESVAMMEEDGDQDMSFEPNEADSSDIEENELTQLMDEDMPPADTEPIMESEEEHVAEGGKDTETPAQVPEEQERGENDNANEPGDGHAVTEEVSTSAQANPEVAAEDAAEAEEVESSSEYKAHLCSHGKDPSPEKQIVSPGDYRVFDDGKHAECRYCQCKVVNRGTSRAQHADQCQERLKYLENNGGSAHQVESGSVDRNPTITPKKKASKRKNSIEETEVMSDTHSIHSSGHQGKHDDEEEGDPPFPRRSKRLKHDAKPHDGGLSSAPQEKEGILDQFESVEVGRAKKLRCKHCGHEIGDRKGKETQAERHLSECKAFKTRHERIGDVVARVSHLADAIRQQGNGGKNGSSSSAAAKAMQAVGDAVVERAMSPTPANQSAQVSVALSDHEQVSEILKMDTVTALSWIFGDATNADQMKVSYRRSPLRVLGPVARFKPLVKSLLFDLDVHKLLGNASPTDNMKVLIESPGDVRRTTFLPVESATQAWQLYQSGFSISFRAPEAVKQIMVTPLAADLGLGPFVSTEMHDVKLICGRAGQLLDWQFHRSDSFMICLTGQALWRMKKTNIKQPVRCFHPFTKSLEEAEDNVKAQRAVLHVSDGNVSVIAPPNDDTHLFTNTDDDELDTSEDGVDNGHQEAMTEPGSVLYIPAATWYQADGLENDVWLQIQMHSVSYADVMADAVRQLLWSETAWREPVLSTSDSSKPTRQHVATILQGLTRKLQELKPSDVVPELLLHPSDELPFEVMHDPETGISGKSYEFDLTQGESFPPGKVLKIFKGSMFRMNPLAVLMNVDELPHDRSSALTRPASTPSSGKKALNRKPKRRTSLVGTKHKGESVYVLHVSFGNSAFQSRLRVQFRCNRVQIMLIEWMRTHASSEAFHVVDMFKLMQKPREGSGNVSQHEDELKYLLRFLCGVGYLTQVKIPL</sequence>
<protein>
    <recommendedName>
        <fullName evidence="4">JmjC domain-containing protein</fullName>
    </recommendedName>
</protein>
<accession>A0A8K1FJK4</accession>